<reference evidence="4 5" key="1">
    <citation type="submission" date="2015-07" db="EMBL/GenBank/DDBJ databases">
        <title>Genome analysis of myxobacterium Chondromyces crocatus Cm c5 reveals a high potential for natural compound synthesis and the genetic basis for the loss of fruiting body formation.</title>
        <authorList>
            <person name="Zaburannyi N."/>
            <person name="Bunk B."/>
            <person name="Maier J."/>
            <person name="Overmann J."/>
            <person name="Mueller R."/>
        </authorList>
    </citation>
    <scope>NUCLEOTIDE SEQUENCE [LARGE SCALE GENOMIC DNA]</scope>
    <source>
        <strain evidence="4 5">Cm c5</strain>
    </source>
</reference>
<proteinExistence type="inferred from homology"/>
<evidence type="ECO:0000256" key="1">
    <source>
        <dbReference type="ARBA" id="ARBA00043985"/>
    </source>
</evidence>
<dbReference type="KEGG" id="ccro:CMC5_009830"/>
<evidence type="ECO:0000256" key="2">
    <source>
        <dbReference type="SAM" id="Coils"/>
    </source>
</evidence>
<dbReference type="EMBL" id="CP012159">
    <property type="protein sequence ID" value="AKT36862.1"/>
    <property type="molecule type" value="Genomic_DNA"/>
</dbReference>
<evidence type="ECO:0000313" key="4">
    <source>
        <dbReference type="EMBL" id="AKT36862.1"/>
    </source>
</evidence>
<sequence>MGIFDRMGKVISSNVNALLDKAEDPKKSLDLIVEEMKDQIRAAEKELVDAVAAEKVLRRKVEELDVEAEKWERRAELALKADDEKLAREALVQKKRVVGERDRAEAMRAEQRSTVLNMKSELDRMKGKQQELEARKGTLAAQLRQAKAGGGTESLGAKPGGGAFAEFRRMEDQIEGQVAQVAAAREVDDVLKSGGLSSAELEARFAQLEGRGGASESEDKPGGAAIDDELAALKKKIRIGG</sequence>
<dbReference type="PANTHER" id="PTHR31088">
    <property type="entry name" value="MEMBRANE-ASSOCIATED PROTEIN VIPP1, CHLOROPLASTIC"/>
    <property type="match status" value="1"/>
</dbReference>
<feature type="region of interest" description="Disordered" evidence="3">
    <location>
        <begin position="207"/>
        <end position="226"/>
    </location>
</feature>
<dbReference type="PANTHER" id="PTHR31088:SF6">
    <property type="entry name" value="PHAGE SHOCK PROTEIN A"/>
    <property type="match status" value="1"/>
</dbReference>
<protein>
    <submittedName>
        <fullName evidence="4">Membrane protein</fullName>
    </submittedName>
</protein>
<dbReference type="InterPro" id="IPR007157">
    <property type="entry name" value="PspA_VIPP1"/>
</dbReference>
<dbReference type="OrthoDB" id="9779630at2"/>
<keyword evidence="5" id="KW-1185">Reference proteome</keyword>
<name>A0A0K1E850_CHOCO</name>
<comment type="similarity">
    <text evidence="1">Belongs to the PspA/Vipp/IM30 family.</text>
</comment>
<evidence type="ECO:0000313" key="5">
    <source>
        <dbReference type="Proteomes" id="UP000067626"/>
    </source>
</evidence>
<dbReference type="AlphaFoldDB" id="A0A0K1E850"/>
<dbReference type="STRING" id="52.CMC5_009830"/>
<dbReference type="RefSeq" id="WP_050429311.1">
    <property type="nucleotide sequence ID" value="NZ_CP012159.1"/>
</dbReference>
<gene>
    <name evidence="4" type="ORF">CMC5_009830</name>
</gene>
<dbReference type="Proteomes" id="UP000067626">
    <property type="component" value="Chromosome"/>
</dbReference>
<keyword evidence="2" id="KW-0175">Coiled coil</keyword>
<dbReference type="Pfam" id="PF04012">
    <property type="entry name" value="PspA_IM30"/>
    <property type="match status" value="1"/>
</dbReference>
<organism evidence="4 5">
    <name type="scientific">Chondromyces crocatus</name>
    <dbReference type="NCBI Taxonomy" id="52"/>
    <lineage>
        <taxon>Bacteria</taxon>
        <taxon>Pseudomonadati</taxon>
        <taxon>Myxococcota</taxon>
        <taxon>Polyangia</taxon>
        <taxon>Polyangiales</taxon>
        <taxon>Polyangiaceae</taxon>
        <taxon>Chondromyces</taxon>
    </lineage>
</organism>
<feature type="coiled-coil region" evidence="2">
    <location>
        <begin position="26"/>
        <end position="81"/>
    </location>
</feature>
<evidence type="ECO:0000256" key="3">
    <source>
        <dbReference type="SAM" id="MobiDB-lite"/>
    </source>
</evidence>
<accession>A0A0K1E850</accession>